<evidence type="ECO:0000256" key="4">
    <source>
        <dbReference type="ARBA" id="ARBA00022605"/>
    </source>
</evidence>
<proteinExistence type="inferred from homology"/>
<keyword evidence="5 9" id="KW-0210">Decarboxylase</keyword>
<dbReference type="EMBL" id="FNCF01000004">
    <property type="protein sequence ID" value="SDG58474.1"/>
    <property type="molecule type" value="Genomic_DNA"/>
</dbReference>
<evidence type="ECO:0000256" key="7">
    <source>
        <dbReference type="ARBA" id="ARBA00023141"/>
    </source>
</evidence>
<dbReference type="PROSITE" id="PS00614">
    <property type="entry name" value="IGPS"/>
    <property type="match status" value="1"/>
</dbReference>
<dbReference type="PANTHER" id="PTHR22854">
    <property type="entry name" value="TRYPTOPHAN BIOSYNTHESIS PROTEIN"/>
    <property type="match status" value="1"/>
</dbReference>
<dbReference type="RefSeq" id="WP_207507973.1">
    <property type="nucleotide sequence ID" value="NZ_FNCF01000004.1"/>
</dbReference>
<evidence type="ECO:0000256" key="9">
    <source>
        <dbReference type="HAMAP-Rule" id="MF_00134"/>
    </source>
</evidence>
<evidence type="ECO:0000256" key="3">
    <source>
        <dbReference type="ARBA" id="ARBA00008737"/>
    </source>
</evidence>
<protein>
    <recommendedName>
        <fullName evidence="9">Indole-3-glycerol phosphate synthase</fullName>
        <shortName evidence="9">IGPS</shortName>
        <ecNumber evidence="9">4.1.1.48</ecNumber>
    </recommendedName>
</protein>
<accession>A0A1G7VFF2</accession>
<keyword evidence="6 9" id="KW-0822">Tryptophan biosynthesis</keyword>
<dbReference type="InterPro" id="IPR011060">
    <property type="entry name" value="RibuloseP-bd_barrel"/>
</dbReference>
<sequence>MNVLMDIVAGVREDVAARQAVTPLAEVQAAARDARPALDALAALRAPGVGVIAEVKRTSPSKGALAPIDDPASLAARYAAGGARVISVLTERRRFHGSQADLAAVRAAVDVPVLCKDFVVSSYQVHEARAIGADVVLLIVGALEQNALVGLRERIESLGMTALVEVHTEAEASRALEAGASVIGVNARDLTTLEMHHETFERIAPGLPTEVVKVAASGVRGPRDLIKYAGAGADAVLVGEGLVTAPDARQAVADLVTAGSHPATPRATR</sequence>
<dbReference type="HAMAP" id="MF_00134_B">
    <property type="entry name" value="IGPS_B"/>
    <property type="match status" value="1"/>
</dbReference>
<evidence type="ECO:0000256" key="5">
    <source>
        <dbReference type="ARBA" id="ARBA00022793"/>
    </source>
</evidence>
<evidence type="ECO:0000256" key="1">
    <source>
        <dbReference type="ARBA" id="ARBA00001633"/>
    </source>
</evidence>
<evidence type="ECO:0000256" key="8">
    <source>
        <dbReference type="ARBA" id="ARBA00023239"/>
    </source>
</evidence>
<keyword evidence="8 9" id="KW-0456">Lyase</keyword>
<dbReference type="Gene3D" id="3.20.20.70">
    <property type="entry name" value="Aldolase class I"/>
    <property type="match status" value="1"/>
</dbReference>
<dbReference type="NCBIfam" id="NF001369">
    <property type="entry name" value="PRK00278.1-1"/>
    <property type="match status" value="1"/>
</dbReference>
<keyword evidence="4 9" id="KW-0028">Amino-acid biosynthesis</keyword>
<keyword evidence="7 9" id="KW-0057">Aromatic amino acid biosynthesis</keyword>
<dbReference type="Proteomes" id="UP000198863">
    <property type="component" value="Unassembled WGS sequence"/>
</dbReference>
<dbReference type="GO" id="GO:0000162">
    <property type="term" value="P:L-tryptophan biosynthetic process"/>
    <property type="evidence" value="ECO:0007669"/>
    <property type="project" value="UniProtKB-UniRule"/>
</dbReference>
<reference evidence="12" key="1">
    <citation type="submission" date="2016-10" db="EMBL/GenBank/DDBJ databases">
        <authorList>
            <person name="Varghese N."/>
            <person name="Submissions S."/>
        </authorList>
    </citation>
    <scope>NUCLEOTIDE SEQUENCE [LARGE SCALE GENOMIC DNA]</scope>
    <source>
        <strain evidence="12">DSM 44526</strain>
    </source>
</reference>
<organism evidence="11 12">
    <name type="scientific">Klenkia brasiliensis</name>
    <dbReference type="NCBI Taxonomy" id="333142"/>
    <lineage>
        <taxon>Bacteria</taxon>
        <taxon>Bacillati</taxon>
        <taxon>Actinomycetota</taxon>
        <taxon>Actinomycetes</taxon>
        <taxon>Geodermatophilales</taxon>
        <taxon>Geodermatophilaceae</taxon>
        <taxon>Klenkia</taxon>
    </lineage>
</organism>
<evidence type="ECO:0000259" key="10">
    <source>
        <dbReference type="Pfam" id="PF00218"/>
    </source>
</evidence>
<dbReference type="GO" id="GO:0004640">
    <property type="term" value="F:phosphoribosylanthranilate isomerase activity"/>
    <property type="evidence" value="ECO:0007669"/>
    <property type="project" value="TreeGrafter"/>
</dbReference>
<evidence type="ECO:0000313" key="12">
    <source>
        <dbReference type="Proteomes" id="UP000198863"/>
    </source>
</evidence>
<gene>
    <name evidence="9" type="primary">trpC</name>
    <name evidence="11" type="ORF">SAMN05660324_3042</name>
</gene>
<dbReference type="AlphaFoldDB" id="A0A1G7VFF2"/>
<name>A0A1G7VFF2_9ACTN</name>
<dbReference type="InterPro" id="IPR001468">
    <property type="entry name" value="Indole-3-GlycerolPSynthase_CS"/>
</dbReference>
<dbReference type="UniPathway" id="UPA00035">
    <property type="reaction ID" value="UER00043"/>
</dbReference>
<dbReference type="SUPFAM" id="SSF51366">
    <property type="entry name" value="Ribulose-phoshate binding barrel"/>
    <property type="match status" value="1"/>
</dbReference>
<dbReference type="InterPro" id="IPR045186">
    <property type="entry name" value="Indole-3-glycerol_P_synth"/>
</dbReference>
<dbReference type="InterPro" id="IPR013785">
    <property type="entry name" value="Aldolase_TIM"/>
</dbReference>
<dbReference type="FunFam" id="3.20.20.70:FF:000024">
    <property type="entry name" value="Indole-3-glycerol phosphate synthase"/>
    <property type="match status" value="1"/>
</dbReference>
<evidence type="ECO:0000256" key="6">
    <source>
        <dbReference type="ARBA" id="ARBA00022822"/>
    </source>
</evidence>
<dbReference type="EC" id="4.1.1.48" evidence="9"/>
<feature type="domain" description="Indole-3-glycerol phosphate synthase" evidence="10">
    <location>
        <begin position="6"/>
        <end position="255"/>
    </location>
</feature>
<dbReference type="CDD" id="cd00331">
    <property type="entry name" value="IGPS"/>
    <property type="match status" value="1"/>
</dbReference>
<keyword evidence="12" id="KW-1185">Reference proteome</keyword>
<evidence type="ECO:0000313" key="11">
    <source>
        <dbReference type="EMBL" id="SDG58474.1"/>
    </source>
</evidence>
<evidence type="ECO:0000256" key="2">
    <source>
        <dbReference type="ARBA" id="ARBA00004696"/>
    </source>
</evidence>
<comment type="pathway">
    <text evidence="2 9">Amino-acid biosynthesis; L-tryptophan biosynthesis; L-tryptophan from chorismate: step 4/5.</text>
</comment>
<comment type="catalytic activity">
    <reaction evidence="1 9">
        <text>1-(2-carboxyphenylamino)-1-deoxy-D-ribulose 5-phosphate + H(+) = (1S,2R)-1-C-(indol-3-yl)glycerol 3-phosphate + CO2 + H2O</text>
        <dbReference type="Rhea" id="RHEA:23476"/>
        <dbReference type="ChEBI" id="CHEBI:15377"/>
        <dbReference type="ChEBI" id="CHEBI:15378"/>
        <dbReference type="ChEBI" id="CHEBI:16526"/>
        <dbReference type="ChEBI" id="CHEBI:58613"/>
        <dbReference type="ChEBI" id="CHEBI:58866"/>
        <dbReference type="EC" id="4.1.1.48"/>
    </reaction>
</comment>
<dbReference type="GO" id="GO:0004425">
    <property type="term" value="F:indole-3-glycerol-phosphate synthase activity"/>
    <property type="evidence" value="ECO:0007669"/>
    <property type="project" value="UniProtKB-UniRule"/>
</dbReference>
<dbReference type="PANTHER" id="PTHR22854:SF2">
    <property type="entry name" value="INDOLE-3-GLYCEROL-PHOSPHATE SYNTHASE"/>
    <property type="match status" value="1"/>
</dbReference>
<dbReference type="InterPro" id="IPR013798">
    <property type="entry name" value="Indole-3-glycerol_P_synth_dom"/>
</dbReference>
<dbReference type="Pfam" id="PF00218">
    <property type="entry name" value="IGPS"/>
    <property type="match status" value="1"/>
</dbReference>
<comment type="similarity">
    <text evidence="3 9">Belongs to the TrpC family.</text>
</comment>